<proteinExistence type="predicted"/>
<evidence type="ECO:0000256" key="1">
    <source>
        <dbReference type="SAM" id="MobiDB-lite"/>
    </source>
</evidence>
<accession>A0A074Z8B9</accession>
<dbReference type="RefSeq" id="XP_009176772.1">
    <property type="nucleotide sequence ID" value="XM_009178508.1"/>
</dbReference>
<feature type="region of interest" description="Disordered" evidence="1">
    <location>
        <begin position="42"/>
        <end position="94"/>
    </location>
</feature>
<feature type="compositionally biased region" description="Basic and acidic residues" evidence="1">
    <location>
        <begin position="57"/>
        <end position="67"/>
    </location>
</feature>
<sequence>MREIVFREFSTVRWNMCLAEMKRLNDYGLSPESQPTFMQRTENMVGLQGDSKGYGRPRREEENRTREAGFGPTVHRKRVQGWCQRGQSGLVGPH</sequence>
<dbReference type="AlphaFoldDB" id="A0A074Z8B9"/>
<evidence type="ECO:0000313" key="3">
    <source>
        <dbReference type="Proteomes" id="UP000054324"/>
    </source>
</evidence>
<feature type="non-terminal residue" evidence="2">
    <location>
        <position position="94"/>
    </location>
</feature>
<evidence type="ECO:0000313" key="2">
    <source>
        <dbReference type="EMBL" id="KER19480.1"/>
    </source>
</evidence>
<dbReference type="EMBL" id="KL597197">
    <property type="protein sequence ID" value="KER19480.1"/>
    <property type="molecule type" value="Genomic_DNA"/>
</dbReference>
<gene>
    <name evidence="2" type="ORF">T265_15527</name>
</gene>
<dbReference type="GeneID" id="20329692"/>
<dbReference type="Proteomes" id="UP000054324">
    <property type="component" value="Unassembled WGS sequence"/>
</dbReference>
<name>A0A074Z8B9_OPIVI</name>
<organism evidence="2 3">
    <name type="scientific">Opisthorchis viverrini</name>
    <name type="common">Southeast Asian liver fluke</name>
    <dbReference type="NCBI Taxonomy" id="6198"/>
    <lineage>
        <taxon>Eukaryota</taxon>
        <taxon>Metazoa</taxon>
        <taxon>Spiralia</taxon>
        <taxon>Lophotrochozoa</taxon>
        <taxon>Platyhelminthes</taxon>
        <taxon>Trematoda</taxon>
        <taxon>Digenea</taxon>
        <taxon>Opisthorchiida</taxon>
        <taxon>Opisthorchiata</taxon>
        <taxon>Opisthorchiidae</taxon>
        <taxon>Opisthorchis</taxon>
    </lineage>
</organism>
<dbReference type="KEGG" id="ovi:T265_15527"/>
<keyword evidence="3" id="KW-1185">Reference proteome</keyword>
<protein>
    <submittedName>
        <fullName evidence="2">Uncharacterized protein</fullName>
    </submittedName>
</protein>
<reference evidence="2 3" key="1">
    <citation type="submission" date="2013-11" db="EMBL/GenBank/DDBJ databases">
        <title>Opisthorchis viverrini - life in the bile duct.</title>
        <authorList>
            <person name="Young N.D."/>
            <person name="Nagarajan N."/>
            <person name="Lin S.J."/>
            <person name="Korhonen P.K."/>
            <person name="Jex A.R."/>
            <person name="Hall R.S."/>
            <person name="Safavi-Hemami H."/>
            <person name="Kaewkong W."/>
            <person name="Bertrand D."/>
            <person name="Gao S."/>
            <person name="Seet Q."/>
            <person name="Wongkham S."/>
            <person name="Teh B.T."/>
            <person name="Wongkham C."/>
            <person name="Intapan P.M."/>
            <person name="Maleewong W."/>
            <person name="Yang X."/>
            <person name="Hu M."/>
            <person name="Wang Z."/>
            <person name="Hofmann A."/>
            <person name="Sternberg P.W."/>
            <person name="Tan P."/>
            <person name="Wang J."/>
            <person name="Gasser R.B."/>
        </authorList>
    </citation>
    <scope>NUCLEOTIDE SEQUENCE [LARGE SCALE GENOMIC DNA]</scope>
</reference>
<dbReference type="CTD" id="20329692"/>